<gene>
    <name evidence="2" type="ORF">PTTG_27146</name>
</gene>
<evidence type="ECO:0000313" key="3">
    <source>
        <dbReference type="EnsemblFungi" id="PTTG_27146-t43_1-p1"/>
    </source>
</evidence>
<evidence type="ECO:0000256" key="1">
    <source>
        <dbReference type="SAM" id="SignalP"/>
    </source>
</evidence>
<dbReference type="EnsemblFungi" id="PTTG_27146-t43_1">
    <property type="protein sequence ID" value="PTTG_27146-t43_1-p1"/>
    <property type="gene ID" value="PTTG_27146"/>
</dbReference>
<feature type="signal peptide" evidence="1">
    <location>
        <begin position="1"/>
        <end position="25"/>
    </location>
</feature>
<feature type="chain" id="PRO_5008110080" description="Cyanovirin-N domain-containing protein" evidence="1">
    <location>
        <begin position="26"/>
        <end position="152"/>
    </location>
</feature>
<dbReference type="AlphaFoldDB" id="A0A180GMH6"/>
<reference evidence="2" key="1">
    <citation type="submission" date="2009-11" db="EMBL/GenBank/DDBJ databases">
        <authorList>
            <consortium name="The Broad Institute Genome Sequencing Platform"/>
            <person name="Ward D."/>
            <person name="Feldgarden M."/>
            <person name="Earl A."/>
            <person name="Young S.K."/>
            <person name="Zeng Q."/>
            <person name="Koehrsen M."/>
            <person name="Alvarado L."/>
            <person name="Berlin A."/>
            <person name="Bochicchio J."/>
            <person name="Borenstein D."/>
            <person name="Chapman S.B."/>
            <person name="Chen Z."/>
            <person name="Engels R."/>
            <person name="Freedman E."/>
            <person name="Gellesch M."/>
            <person name="Goldberg J."/>
            <person name="Griggs A."/>
            <person name="Gujja S."/>
            <person name="Heilman E."/>
            <person name="Heiman D."/>
            <person name="Hepburn T."/>
            <person name="Howarth C."/>
            <person name="Jen D."/>
            <person name="Larson L."/>
            <person name="Lewis B."/>
            <person name="Mehta T."/>
            <person name="Park D."/>
            <person name="Pearson M."/>
            <person name="Roberts A."/>
            <person name="Saif S."/>
            <person name="Shea T."/>
            <person name="Shenoy N."/>
            <person name="Sisk P."/>
            <person name="Stolte C."/>
            <person name="Sykes S."/>
            <person name="Thomson T."/>
            <person name="Walk T."/>
            <person name="White J."/>
            <person name="Yandava C."/>
            <person name="Izard J."/>
            <person name="Baranova O.V."/>
            <person name="Blanton J.M."/>
            <person name="Tanner A.C."/>
            <person name="Dewhirst F.E."/>
            <person name="Haas B."/>
            <person name="Nusbaum C."/>
            <person name="Birren B."/>
        </authorList>
    </citation>
    <scope>NUCLEOTIDE SEQUENCE [LARGE SCALE GENOMIC DNA]</scope>
    <source>
        <strain evidence="2">1-1 BBBD Race 1</strain>
    </source>
</reference>
<evidence type="ECO:0000313" key="2">
    <source>
        <dbReference type="EMBL" id="OAV93920.1"/>
    </source>
</evidence>
<dbReference type="OrthoDB" id="2499710at2759"/>
<evidence type="ECO:0000313" key="4">
    <source>
        <dbReference type="Proteomes" id="UP000005240"/>
    </source>
</evidence>
<reference evidence="3 4" key="3">
    <citation type="journal article" date="2017" name="G3 (Bethesda)">
        <title>Comparative analysis highlights variable genome content of wheat rusts and divergence of the mating loci.</title>
        <authorList>
            <person name="Cuomo C.A."/>
            <person name="Bakkeren G."/>
            <person name="Khalil H.B."/>
            <person name="Panwar V."/>
            <person name="Joly D."/>
            <person name="Linning R."/>
            <person name="Sakthikumar S."/>
            <person name="Song X."/>
            <person name="Adiconis X."/>
            <person name="Fan L."/>
            <person name="Goldberg J.M."/>
            <person name="Levin J.Z."/>
            <person name="Young S."/>
            <person name="Zeng Q."/>
            <person name="Anikster Y."/>
            <person name="Bruce M."/>
            <person name="Wang M."/>
            <person name="Yin C."/>
            <person name="McCallum B."/>
            <person name="Szabo L.J."/>
            <person name="Hulbert S."/>
            <person name="Chen X."/>
            <person name="Fellers J.P."/>
        </authorList>
    </citation>
    <scope>NUCLEOTIDE SEQUENCE</scope>
    <source>
        <strain evidence="4">Isolate 1-1 / race 1 (BBBD)</strain>
        <strain evidence="3">isolate 1-1 / race 1 (BBBD)</strain>
    </source>
</reference>
<keyword evidence="4" id="KW-1185">Reference proteome</keyword>
<reference evidence="3" key="4">
    <citation type="submission" date="2025-05" db="UniProtKB">
        <authorList>
            <consortium name="EnsemblFungi"/>
        </authorList>
    </citation>
    <scope>IDENTIFICATION</scope>
    <source>
        <strain evidence="3">isolate 1-1 / race 1 (BBBD)</strain>
    </source>
</reference>
<protein>
    <recommendedName>
        <fullName evidence="5">Cyanovirin-N domain-containing protein</fullName>
    </recommendedName>
</protein>
<sequence length="152" mass="16271">MVVFKLRRGTTLGATVLYFFLLSSATQVATVALERRDPTDADTTPYCDPKVVGNPDVTAHDCNVAFYNLGFQGDNKVVRSDKSWLTSVFGTCRVLLQCPSAAQASAGRMLTNNNQGGGFLKIQEVCSSKGLTGQINIEGACVVRTTSSNNNV</sequence>
<dbReference type="VEuPathDB" id="FungiDB:PTTG_27146"/>
<dbReference type="Proteomes" id="UP000005240">
    <property type="component" value="Unassembled WGS sequence"/>
</dbReference>
<reference evidence="2" key="2">
    <citation type="submission" date="2016-05" db="EMBL/GenBank/DDBJ databases">
        <title>Comparative analysis highlights variable genome content of wheat rusts and divergence of the mating loci.</title>
        <authorList>
            <person name="Cuomo C.A."/>
            <person name="Bakkeren G."/>
            <person name="Szabo L."/>
            <person name="Khalil H."/>
            <person name="Joly D."/>
            <person name="Goldberg J."/>
            <person name="Young S."/>
            <person name="Zeng Q."/>
            <person name="Fellers J."/>
        </authorList>
    </citation>
    <scope>NUCLEOTIDE SEQUENCE [LARGE SCALE GENOMIC DNA]</scope>
    <source>
        <strain evidence="2">1-1 BBBD Race 1</strain>
    </source>
</reference>
<organism evidence="2">
    <name type="scientific">Puccinia triticina (isolate 1-1 / race 1 (BBBD))</name>
    <name type="common">Brown leaf rust fungus</name>
    <dbReference type="NCBI Taxonomy" id="630390"/>
    <lineage>
        <taxon>Eukaryota</taxon>
        <taxon>Fungi</taxon>
        <taxon>Dikarya</taxon>
        <taxon>Basidiomycota</taxon>
        <taxon>Pucciniomycotina</taxon>
        <taxon>Pucciniomycetes</taxon>
        <taxon>Pucciniales</taxon>
        <taxon>Pucciniaceae</taxon>
        <taxon>Puccinia</taxon>
    </lineage>
</organism>
<proteinExistence type="predicted"/>
<name>A0A180GMH6_PUCT1</name>
<evidence type="ECO:0008006" key="5">
    <source>
        <dbReference type="Google" id="ProtNLM"/>
    </source>
</evidence>
<dbReference type="EMBL" id="ADAS02000045">
    <property type="protein sequence ID" value="OAV93920.1"/>
    <property type="molecule type" value="Genomic_DNA"/>
</dbReference>
<keyword evidence="1" id="KW-0732">Signal</keyword>
<accession>A0A180GMH6</accession>